<protein>
    <recommendedName>
        <fullName evidence="7">Glycerol-3-phosphate dehydrogenase</fullName>
        <ecNumber evidence="7">1.1.5.3</ecNumber>
    </recommendedName>
</protein>
<dbReference type="Gene3D" id="3.50.50.60">
    <property type="entry name" value="FAD/NAD(P)-binding domain"/>
    <property type="match status" value="1"/>
</dbReference>
<dbReference type="SUPFAM" id="SSF51905">
    <property type="entry name" value="FAD/NAD(P)-binding domain"/>
    <property type="match status" value="1"/>
</dbReference>
<reference evidence="10 11" key="1">
    <citation type="submission" date="2020-05" db="EMBL/GenBank/DDBJ databases">
        <title>MicrobeNet Type strains.</title>
        <authorList>
            <person name="Nicholson A.C."/>
        </authorList>
    </citation>
    <scope>NUCLEOTIDE SEQUENCE [LARGE SCALE GENOMIC DNA]</scope>
    <source>
        <strain evidence="10 11">JCM 3224</strain>
    </source>
</reference>
<evidence type="ECO:0000259" key="9">
    <source>
        <dbReference type="Pfam" id="PF16901"/>
    </source>
</evidence>
<organism evidence="10 11">
    <name type="scientific">Nocardia uniformis</name>
    <dbReference type="NCBI Taxonomy" id="53432"/>
    <lineage>
        <taxon>Bacteria</taxon>
        <taxon>Bacillati</taxon>
        <taxon>Actinomycetota</taxon>
        <taxon>Actinomycetes</taxon>
        <taxon>Mycobacteriales</taxon>
        <taxon>Nocardiaceae</taxon>
        <taxon>Nocardia</taxon>
    </lineage>
</organism>
<dbReference type="PROSITE" id="PS00977">
    <property type="entry name" value="FAD_G3PDH_1"/>
    <property type="match status" value="1"/>
</dbReference>
<evidence type="ECO:0000256" key="4">
    <source>
        <dbReference type="ARBA" id="ARBA00022798"/>
    </source>
</evidence>
<evidence type="ECO:0000256" key="5">
    <source>
        <dbReference type="ARBA" id="ARBA00022827"/>
    </source>
</evidence>
<evidence type="ECO:0000256" key="1">
    <source>
        <dbReference type="ARBA" id="ARBA00001974"/>
    </source>
</evidence>
<comment type="catalytic activity">
    <reaction evidence="7">
        <text>a quinone + sn-glycerol 3-phosphate = dihydroxyacetone phosphate + a quinol</text>
        <dbReference type="Rhea" id="RHEA:18977"/>
        <dbReference type="ChEBI" id="CHEBI:24646"/>
        <dbReference type="ChEBI" id="CHEBI:57597"/>
        <dbReference type="ChEBI" id="CHEBI:57642"/>
        <dbReference type="ChEBI" id="CHEBI:132124"/>
        <dbReference type="EC" id="1.1.5.3"/>
    </reaction>
</comment>
<dbReference type="EC" id="1.1.5.3" evidence="7"/>
<dbReference type="InterPro" id="IPR006076">
    <property type="entry name" value="FAD-dep_OxRdtase"/>
</dbReference>
<dbReference type="PROSITE" id="PS00978">
    <property type="entry name" value="FAD_G3PDH_2"/>
    <property type="match status" value="1"/>
</dbReference>
<evidence type="ECO:0000256" key="7">
    <source>
        <dbReference type="RuleBase" id="RU361217"/>
    </source>
</evidence>
<dbReference type="InterPro" id="IPR036188">
    <property type="entry name" value="FAD/NAD-bd_sf"/>
</dbReference>
<sequence length="512" mass="53370">MTGTSNNGNSALNAARRQRELLALGDGGAIDVLVIGGGITGAGVALDAASRGLRTVLVEKHDLAFGTSRWSSKLVHGGLRYLASGGVGIAHESAVERDILLTRTAPHLTRALPQVVPLLPGIGVAQRSLIRAGFVAGDVLRRTAGTSAAVLPRSRRVAAAEALRFAPTVRRDGLRGGLLAWDGQLVDDARLVVAIARTAALHGASILTRVEATDVTGDSAVLRDRLTGETLTVRAHSVVNATGVWADEVDPSIELRPSRGTHLVFDAAAFGGLTASLTVPIPGSISRFVFAFPAAHNRVYLGLTDEEAPGPVPDVPHATDSEIDFLLDTVNTVLREPLTRNDIRGTYAGLRPLLRTAGNTTADISREHAVLRAPTGVITVVGGKLTTYRKMAEDTVDAALAGSGLTARPCRTRDLPLVGAVSGAARDRIPAPTRLVECYGSEATAILELSRATPALADPVAPGLDVTAAEFTFATTHEGALDADDLLDRRTRLGLVVADRAAAEPAAKAAFE</sequence>
<dbReference type="SUPFAM" id="SSF54373">
    <property type="entry name" value="FAD-linked reductases, C-terminal domain"/>
    <property type="match status" value="1"/>
</dbReference>
<keyword evidence="11" id="KW-1185">Reference proteome</keyword>
<accession>A0A849C6R0</accession>
<keyword evidence="3 7" id="KW-0285">Flavoprotein</keyword>
<dbReference type="RefSeq" id="WP_067523691.1">
    <property type="nucleotide sequence ID" value="NZ_JABELX010000013.1"/>
</dbReference>
<feature type="domain" description="FAD dependent oxidoreductase" evidence="8">
    <location>
        <begin position="31"/>
        <end position="366"/>
    </location>
</feature>
<evidence type="ECO:0000256" key="2">
    <source>
        <dbReference type="ARBA" id="ARBA00007330"/>
    </source>
</evidence>
<proteinExistence type="inferred from homology"/>
<evidence type="ECO:0000256" key="6">
    <source>
        <dbReference type="ARBA" id="ARBA00023002"/>
    </source>
</evidence>
<dbReference type="AlphaFoldDB" id="A0A849C6R0"/>
<dbReference type="PANTHER" id="PTHR11985:SF35">
    <property type="entry name" value="ANAEROBIC GLYCEROL-3-PHOSPHATE DEHYDROGENASE SUBUNIT A"/>
    <property type="match status" value="1"/>
</dbReference>
<dbReference type="Pfam" id="PF01266">
    <property type="entry name" value="DAO"/>
    <property type="match status" value="1"/>
</dbReference>
<dbReference type="Pfam" id="PF16901">
    <property type="entry name" value="DAO_C"/>
    <property type="match status" value="1"/>
</dbReference>
<dbReference type="GO" id="GO:0046168">
    <property type="term" value="P:glycerol-3-phosphate catabolic process"/>
    <property type="evidence" value="ECO:0007669"/>
    <property type="project" value="TreeGrafter"/>
</dbReference>
<evidence type="ECO:0000256" key="3">
    <source>
        <dbReference type="ARBA" id="ARBA00022630"/>
    </source>
</evidence>
<keyword evidence="5" id="KW-0274">FAD</keyword>
<name>A0A849C6R0_9NOCA</name>
<dbReference type="GO" id="GO:0006071">
    <property type="term" value="P:glycerol metabolic process"/>
    <property type="evidence" value="ECO:0007669"/>
    <property type="project" value="UniProtKB-KW"/>
</dbReference>
<evidence type="ECO:0000259" key="8">
    <source>
        <dbReference type="Pfam" id="PF01266"/>
    </source>
</evidence>
<comment type="similarity">
    <text evidence="2 7">Belongs to the FAD-dependent glycerol-3-phosphate dehydrogenase family.</text>
</comment>
<dbReference type="PRINTS" id="PR01001">
    <property type="entry name" value="FADG3PDH"/>
</dbReference>
<dbReference type="Proteomes" id="UP000586827">
    <property type="component" value="Unassembled WGS sequence"/>
</dbReference>
<evidence type="ECO:0000313" key="11">
    <source>
        <dbReference type="Proteomes" id="UP000586827"/>
    </source>
</evidence>
<comment type="caution">
    <text evidence="10">The sequence shown here is derived from an EMBL/GenBank/DDBJ whole genome shotgun (WGS) entry which is preliminary data.</text>
</comment>
<dbReference type="Gene3D" id="1.10.8.870">
    <property type="entry name" value="Alpha-glycerophosphate oxidase, cap domain"/>
    <property type="match status" value="1"/>
</dbReference>
<dbReference type="InterPro" id="IPR000447">
    <property type="entry name" value="G3P_DH_FAD-dep"/>
</dbReference>
<dbReference type="InterPro" id="IPR031656">
    <property type="entry name" value="DAO_C"/>
</dbReference>
<dbReference type="PANTHER" id="PTHR11985">
    <property type="entry name" value="GLYCEROL-3-PHOSPHATE DEHYDROGENASE"/>
    <property type="match status" value="1"/>
</dbReference>
<keyword evidence="6 7" id="KW-0560">Oxidoreductase</keyword>
<dbReference type="EMBL" id="JABELX010000013">
    <property type="protein sequence ID" value="NNH74302.1"/>
    <property type="molecule type" value="Genomic_DNA"/>
</dbReference>
<dbReference type="Gene3D" id="3.30.9.10">
    <property type="entry name" value="D-Amino Acid Oxidase, subunit A, domain 2"/>
    <property type="match status" value="1"/>
</dbReference>
<evidence type="ECO:0000313" key="10">
    <source>
        <dbReference type="EMBL" id="NNH74302.1"/>
    </source>
</evidence>
<keyword evidence="4" id="KW-0319">Glycerol metabolism</keyword>
<dbReference type="GO" id="GO:0009331">
    <property type="term" value="C:glycerol-3-phosphate dehydrogenase (FAD) complex"/>
    <property type="evidence" value="ECO:0007669"/>
    <property type="project" value="UniProtKB-UniRule"/>
</dbReference>
<dbReference type="InterPro" id="IPR038299">
    <property type="entry name" value="DAO_C_sf"/>
</dbReference>
<gene>
    <name evidence="10" type="ORF">HLB23_31390</name>
</gene>
<comment type="cofactor">
    <cofactor evidence="1 7">
        <name>FAD</name>
        <dbReference type="ChEBI" id="CHEBI:57692"/>
    </cofactor>
</comment>
<dbReference type="GO" id="GO:0004368">
    <property type="term" value="F:glycerol-3-phosphate dehydrogenase (quinone) activity"/>
    <property type="evidence" value="ECO:0007669"/>
    <property type="project" value="UniProtKB-EC"/>
</dbReference>
<feature type="domain" description="Alpha-glycerophosphate oxidase C-terminal" evidence="9">
    <location>
        <begin position="410"/>
        <end position="503"/>
    </location>
</feature>